<dbReference type="Pfam" id="PF00648">
    <property type="entry name" value="Peptidase_C2"/>
    <property type="match status" value="2"/>
</dbReference>
<evidence type="ECO:0000259" key="8">
    <source>
        <dbReference type="PROSITE" id="PS50203"/>
    </source>
</evidence>
<keyword evidence="10" id="KW-1185">Reference proteome</keyword>
<keyword evidence="3 6" id="KW-0378">Hydrolase</keyword>
<keyword evidence="2 6" id="KW-0645">Protease</keyword>
<keyword evidence="4 6" id="KW-0788">Thiol protease</keyword>
<feature type="compositionally biased region" description="Low complexity" evidence="7">
    <location>
        <begin position="787"/>
        <end position="806"/>
    </location>
</feature>
<evidence type="ECO:0000256" key="6">
    <source>
        <dbReference type="PROSITE-ProRule" id="PRU00239"/>
    </source>
</evidence>
<dbReference type="GO" id="GO:0004198">
    <property type="term" value="F:calcium-dependent cysteine-type endopeptidase activity"/>
    <property type="evidence" value="ECO:0007669"/>
    <property type="project" value="InterPro"/>
</dbReference>
<feature type="compositionally biased region" description="Pro residues" evidence="7">
    <location>
        <begin position="712"/>
        <end position="724"/>
    </location>
</feature>
<evidence type="ECO:0000313" key="9">
    <source>
        <dbReference type="EMBL" id="KAK3175233.1"/>
    </source>
</evidence>
<organism evidence="9 10">
    <name type="scientific">Lepraria neglecta</name>
    <dbReference type="NCBI Taxonomy" id="209136"/>
    <lineage>
        <taxon>Eukaryota</taxon>
        <taxon>Fungi</taxon>
        <taxon>Dikarya</taxon>
        <taxon>Ascomycota</taxon>
        <taxon>Pezizomycotina</taxon>
        <taxon>Lecanoromycetes</taxon>
        <taxon>OSLEUM clade</taxon>
        <taxon>Lecanoromycetidae</taxon>
        <taxon>Lecanorales</taxon>
        <taxon>Lecanorineae</taxon>
        <taxon>Stereocaulaceae</taxon>
        <taxon>Lepraria</taxon>
    </lineage>
</organism>
<feature type="compositionally biased region" description="Polar residues" evidence="7">
    <location>
        <begin position="773"/>
        <end position="783"/>
    </location>
</feature>
<sequence>MDNEYGDAQEVEETPAPAQSVPEATPKVRKQLPQRNVDAFWDKPTHQAHASQFTTKFPGKVHCVLPADIYAKTKASKAKKGVVSGQVAAKSYDQAASECKHAVEKIAKECRRVNHKYRDPHFDIEWDLKRDRRDCLDGLEINEDDRAWPKSVKRIPDIFDKPVFFQEGASASDVRQGMSGDCWFLSALCALCNKKDLMDKICVARDEVVGVYGFVFHRDGEWFQTIIDDKLYLIASDWWESSDEEKRTFEMVNRQDAEERYRLANQTGSKALYFAQCTSENETWLPLLEKAFAKAHGDYSSIDGGFTGEAIEDLTGGVTTELFTTDILDKEKFWTEEIMKVNEEFLFGCATGTFDKWQGSDQASRIGARNDIVRMHAYSIQEAKEIKGERLCRLRNPWGEGEWKGAWSDGSEQWTPEWMQLLGHKFGDDGMFWISYKDLLRRYQSFDRTRLFGPDWRITQQWTELDVPWSADYNDTKFNITLTQRSPVVIVLSQLDDRYFKGMQGQYTFQLHFRLEKDGENDYIVRSHGNYSMHRSVSTDLELDAGTYSVLMKITARRWQEDSTPEDIIRNNVKYRQQKLIQIGLAYDLAHAKGDIRETEEEKVERQKREERKKAADKKKQREAKSKTNRKQWEYGKRQKAREKRYIQKREAYNRKKAEAQKAAEQTEGGATGEGAAAEPAVNGADAAAGVEGEVEKQAAAGATEDATGEPAPDPASLPSPPADLPDGDAETTNGVAADDQPGDIPAEEAQQEEAQAEPAADDTTQEPPLSEANVQSIPQVTLNGDPVPVSTAPPASVAAPSTLAPNDDYQYDSDVSYTSSIDSVLDFYPDKETYAAAALAEDDAEVEEDLPPAEGDDADAEFENDPWNAVCVVGLRVYSKDKGCCVQIVRPKEEEESLDLDDASKGASGEVDGGGEGGNRELRG</sequence>
<dbReference type="PRINTS" id="PR00704">
    <property type="entry name" value="CALPAIN"/>
</dbReference>
<dbReference type="Gene3D" id="3.90.70.10">
    <property type="entry name" value="Cysteine proteinases"/>
    <property type="match status" value="1"/>
</dbReference>
<comment type="caution">
    <text evidence="9">The sequence shown here is derived from an EMBL/GenBank/DDBJ whole genome shotgun (WGS) entry which is preliminary data.</text>
</comment>
<dbReference type="CDD" id="cd00044">
    <property type="entry name" value="CysPc"/>
    <property type="match status" value="1"/>
</dbReference>
<evidence type="ECO:0000256" key="2">
    <source>
        <dbReference type="ARBA" id="ARBA00022670"/>
    </source>
</evidence>
<feature type="active site" evidence="5 6">
    <location>
        <position position="182"/>
    </location>
</feature>
<feature type="region of interest" description="Disordered" evidence="7">
    <location>
        <begin position="842"/>
        <end position="863"/>
    </location>
</feature>
<evidence type="ECO:0000256" key="7">
    <source>
        <dbReference type="SAM" id="MobiDB-lite"/>
    </source>
</evidence>
<dbReference type="InterPro" id="IPR022684">
    <property type="entry name" value="Calpain_cysteine_protease"/>
</dbReference>
<feature type="region of interest" description="Disordered" evidence="7">
    <location>
        <begin position="891"/>
        <end position="925"/>
    </location>
</feature>
<dbReference type="AlphaFoldDB" id="A0AAE0DPZ5"/>
<dbReference type="InterPro" id="IPR000169">
    <property type="entry name" value="Pept_cys_AS"/>
</dbReference>
<feature type="domain" description="Calpain catalytic" evidence="8">
    <location>
        <begin position="153"/>
        <end position="452"/>
    </location>
</feature>
<evidence type="ECO:0000256" key="4">
    <source>
        <dbReference type="ARBA" id="ARBA00022807"/>
    </source>
</evidence>
<dbReference type="SMART" id="SM00230">
    <property type="entry name" value="CysPc"/>
    <property type="match status" value="1"/>
</dbReference>
<accession>A0AAE0DPZ5</accession>
<gene>
    <name evidence="9" type="ORF">OEA41_002480</name>
</gene>
<protein>
    <recommendedName>
        <fullName evidence="8">Calpain catalytic domain-containing protein</fullName>
    </recommendedName>
</protein>
<feature type="active site" evidence="5 6">
    <location>
        <position position="376"/>
    </location>
</feature>
<feature type="compositionally biased region" description="Acidic residues" evidence="7">
    <location>
        <begin position="746"/>
        <end position="765"/>
    </location>
</feature>
<dbReference type="GO" id="GO:0006508">
    <property type="term" value="P:proteolysis"/>
    <property type="evidence" value="ECO:0007669"/>
    <property type="project" value="UniProtKB-KW"/>
</dbReference>
<reference evidence="9" key="1">
    <citation type="submission" date="2022-11" db="EMBL/GenBank/DDBJ databases">
        <title>Chromosomal genome sequence assembly and mating type (MAT) locus characterization of the leprose asexual lichenized fungus Lepraria neglecta (Nyl.) Erichsen.</title>
        <authorList>
            <person name="Allen J.L."/>
            <person name="Pfeffer B."/>
        </authorList>
    </citation>
    <scope>NUCLEOTIDE SEQUENCE</scope>
    <source>
        <strain evidence="9">Allen 5258</strain>
    </source>
</reference>
<dbReference type="SUPFAM" id="SSF54001">
    <property type="entry name" value="Cysteine proteinases"/>
    <property type="match status" value="1"/>
</dbReference>
<dbReference type="PROSITE" id="PS00139">
    <property type="entry name" value="THIOL_PROTEASE_CYS"/>
    <property type="match status" value="1"/>
</dbReference>
<feature type="active site" evidence="5 6">
    <location>
        <position position="396"/>
    </location>
</feature>
<dbReference type="PANTHER" id="PTHR10183">
    <property type="entry name" value="CALPAIN"/>
    <property type="match status" value="1"/>
</dbReference>
<proteinExistence type="inferred from homology"/>
<feature type="compositionally biased region" description="Basic and acidic residues" evidence="7">
    <location>
        <begin position="644"/>
        <end position="662"/>
    </location>
</feature>
<dbReference type="PROSITE" id="PS50203">
    <property type="entry name" value="CALPAIN_CAT"/>
    <property type="match status" value="1"/>
</dbReference>
<evidence type="ECO:0000256" key="3">
    <source>
        <dbReference type="ARBA" id="ARBA00022801"/>
    </source>
</evidence>
<dbReference type="Proteomes" id="UP001276659">
    <property type="component" value="Unassembled WGS sequence"/>
</dbReference>
<feature type="compositionally biased region" description="Basic and acidic residues" evidence="7">
    <location>
        <begin position="603"/>
        <end position="637"/>
    </location>
</feature>
<dbReference type="PANTHER" id="PTHR10183:SF379">
    <property type="entry name" value="CALPAIN-5"/>
    <property type="match status" value="1"/>
</dbReference>
<feature type="region of interest" description="Disordered" evidence="7">
    <location>
        <begin position="1"/>
        <end position="30"/>
    </location>
</feature>
<dbReference type="FunFam" id="3.90.70.10:FF:000072">
    <property type="entry name" value="Cysteine proteinase"/>
    <property type="match status" value="1"/>
</dbReference>
<dbReference type="EMBL" id="JASNWA010000006">
    <property type="protein sequence ID" value="KAK3175233.1"/>
    <property type="molecule type" value="Genomic_DNA"/>
</dbReference>
<feature type="compositionally biased region" description="Acidic residues" evidence="7">
    <location>
        <begin position="1"/>
        <end position="13"/>
    </location>
</feature>
<evidence type="ECO:0000256" key="1">
    <source>
        <dbReference type="ARBA" id="ARBA00007623"/>
    </source>
</evidence>
<evidence type="ECO:0000256" key="5">
    <source>
        <dbReference type="PIRSR" id="PIRSR622684-1"/>
    </source>
</evidence>
<comment type="similarity">
    <text evidence="1">Belongs to the peptidase C2 family.</text>
</comment>
<feature type="region of interest" description="Disordered" evidence="7">
    <location>
        <begin position="597"/>
        <end position="809"/>
    </location>
</feature>
<dbReference type="InterPro" id="IPR038765">
    <property type="entry name" value="Papain-like_cys_pep_sf"/>
</dbReference>
<dbReference type="InterPro" id="IPR001300">
    <property type="entry name" value="Peptidase_C2_calpain_cat"/>
</dbReference>
<name>A0AAE0DPZ5_9LECA</name>
<feature type="compositionally biased region" description="Low complexity" evidence="7">
    <location>
        <begin position="663"/>
        <end position="711"/>
    </location>
</feature>
<evidence type="ECO:0000313" key="10">
    <source>
        <dbReference type="Proteomes" id="UP001276659"/>
    </source>
</evidence>